<dbReference type="EMBL" id="CAMGYJ010000002">
    <property type="protein sequence ID" value="CAI0382995.1"/>
    <property type="molecule type" value="Genomic_DNA"/>
</dbReference>
<comment type="caution">
    <text evidence="1">The sequence shown here is derived from an EMBL/GenBank/DDBJ whole genome shotgun (WGS) entry which is preliminary data.</text>
</comment>
<keyword evidence="2" id="KW-1185">Reference proteome</keyword>
<sequence length="100" mass="11857">MCVCRVRFCRLFLKSIKWRPCRPLSSSRKARWWTRLWVPRRTNCWRPLISMPPRLLQLEQLAVENGMEALSSYLLVSISGCLCFVTDYDNDNLWIVHGVL</sequence>
<evidence type="ECO:0000313" key="2">
    <source>
        <dbReference type="Proteomes" id="UP001154282"/>
    </source>
</evidence>
<evidence type="ECO:0000313" key="1">
    <source>
        <dbReference type="EMBL" id="CAI0382995.1"/>
    </source>
</evidence>
<accession>A0AAV0HCK0</accession>
<dbReference type="Proteomes" id="UP001154282">
    <property type="component" value="Unassembled WGS sequence"/>
</dbReference>
<proteinExistence type="predicted"/>
<gene>
    <name evidence="1" type="ORF">LITE_LOCUS3811</name>
</gene>
<dbReference type="AlphaFoldDB" id="A0AAV0HCK0"/>
<organism evidence="1 2">
    <name type="scientific">Linum tenue</name>
    <dbReference type="NCBI Taxonomy" id="586396"/>
    <lineage>
        <taxon>Eukaryota</taxon>
        <taxon>Viridiplantae</taxon>
        <taxon>Streptophyta</taxon>
        <taxon>Embryophyta</taxon>
        <taxon>Tracheophyta</taxon>
        <taxon>Spermatophyta</taxon>
        <taxon>Magnoliopsida</taxon>
        <taxon>eudicotyledons</taxon>
        <taxon>Gunneridae</taxon>
        <taxon>Pentapetalae</taxon>
        <taxon>rosids</taxon>
        <taxon>fabids</taxon>
        <taxon>Malpighiales</taxon>
        <taxon>Linaceae</taxon>
        <taxon>Linum</taxon>
    </lineage>
</organism>
<reference evidence="1" key="1">
    <citation type="submission" date="2022-08" db="EMBL/GenBank/DDBJ databases">
        <authorList>
            <person name="Gutierrez-Valencia J."/>
        </authorList>
    </citation>
    <scope>NUCLEOTIDE SEQUENCE</scope>
</reference>
<protein>
    <submittedName>
        <fullName evidence="1">Uncharacterized protein</fullName>
    </submittedName>
</protein>
<name>A0AAV0HCK0_9ROSI</name>